<proteinExistence type="inferred from homology"/>
<name>X0WWG0_9ZZZZ</name>
<dbReference type="InterPro" id="IPR006140">
    <property type="entry name" value="D-isomer_DH_NAD-bd"/>
</dbReference>
<reference evidence="5" key="1">
    <citation type="journal article" date="2014" name="Front. Microbiol.">
        <title>High frequency of phylogenetically diverse reductive dehalogenase-homologous genes in deep subseafloor sedimentary metagenomes.</title>
        <authorList>
            <person name="Kawai M."/>
            <person name="Futagami T."/>
            <person name="Toyoda A."/>
            <person name="Takaki Y."/>
            <person name="Nishi S."/>
            <person name="Hori S."/>
            <person name="Arai W."/>
            <person name="Tsubouchi T."/>
            <person name="Morono Y."/>
            <person name="Uchiyama I."/>
            <person name="Ito T."/>
            <person name="Fujiyama A."/>
            <person name="Inagaki F."/>
            <person name="Takami H."/>
        </authorList>
    </citation>
    <scope>NUCLEOTIDE SEQUENCE</scope>
    <source>
        <strain evidence="5">Expedition CK06-06</strain>
    </source>
</reference>
<comment type="caution">
    <text evidence="5">The sequence shown here is derived from an EMBL/GenBank/DDBJ whole genome shotgun (WGS) entry which is preliminary data.</text>
</comment>
<dbReference type="Gene3D" id="3.40.50.720">
    <property type="entry name" value="NAD(P)-binding Rossmann-like Domain"/>
    <property type="match status" value="2"/>
</dbReference>
<evidence type="ECO:0000313" key="5">
    <source>
        <dbReference type="EMBL" id="GAG28788.1"/>
    </source>
</evidence>
<evidence type="ECO:0000256" key="3">
    <source>
        <dbReference type="ARBA" id="ARBA00023027"/>
    </source>
</evidence>
<evidence type="ECO:0000256" key="1">
    <source>
        <dbReference type="ARBA" id="ARBA00005854"/>
    </source>
</evidence>
<dbReference type="AlphaFoldDB" id="X0WWG0"/>
<dbReference type="InterPro" id="IPR050418">
    <property type="entry name" value="D-iso_2-hydroxyacid_DH_PdxB"/>
</dbReference>
<dbReference type="GO" id="GO:0016491">
    <property type="term" value="F:oxidoreductase activity"/>
    <property type="evidence" value="ECO:0007669"/>
    <property type="project" value="UniProtKB-KW"/>
</dbReference>
<dbReference type="InterPro" id="IPR036291">
    <property type="entry name" value="NAD(P)-bd_dom_sf"/>
</dbReference>
<accession>X0WWG0</accession>
<sequence>KAGAFGLQVKAYDPYLSKSKMNLLNIDSVEFNDLVSTADFISLHVPLNEETRHLINEEVFDSMKDTAFLINTSRGDVVDESALIDALKTKKIAGAGLDVLSQEPPEARNPLLSMPNVIVSPHSAFISHEALIELGAMCTKAIIDTLEGKVPDNILNPEALSMN</sequence>
<dbReference type="Pfam" id="PF02826">
    <property type="entry name" value="2-Hacid_dh_C"/>
    <property type="match status" value="1"/>
</dbReference>
<dbReference type="SUPFAM" id="SSF51735">
    <property type="entry name" value="NAD(P)-binding Rossmann-fold domains"/>
    <property type="match status" value="1"/>
</dbReference>
<feature type="domain" description="D-isomer specific 2-hydroxyacid dehydrogenase NAD-binding" evidence="4">
    <location>
        <begin position="2"/>
        <end position="124"/>
    </location>
</feature>
<protein>
    <recommendedName>
        <fullName evidence="4">D-isomer specific 2-hydroxyacid dehydrogenase NAD-binding domain-containing protein</fullName>
    </recommendedName>
</protein>
<dbReference type="PANTHER" id="PTHR43761">
    <property type="entry name" value="D-ISOMER SPECIFIC 2-HYDROXYACID DEHYDROGENASE FAMILY PROTEIN (AFU_ORTHOLOGUE AFUA_1G13630)"/>
    <property type="match status" value="1"/>
</dbReference>
<dbReference type="PROSITE" id="PS00671">
    <property type="entry name" value="D_2_HYDROXYACID_DH_3"/>
    <property type="match status" value="1"/>
</dbReference>
<feature type="non-terminal residue" evidence="5">
    <location>
        <position position="1"/>
    </location>
</feature>
<dbReference type="InterPro" id="IPR029753">
    <property type="entry name" value="D-isomer_DH_CS"/>
</dbReference>
<gene>
    <name evidence="5" type="ORF">S01H1_71529</name>
</gene>
<comment type="similarity">
    <text evidence="1">Belongs to the D-isomer specific 2-hydroxyacid dehydrogenase family.</text>
</comment>
<keyword evidence="2" id="KW-0560">Oxidoreductase</keyword>
<dbReference type="PANTHER" id="PTHR43761:SF1">
    <property type="entry name" value="D-ISOMER SPECIFIC 2-HYDROXYACID DEHYDROGENASE CATALYTIC DOMAIN-CONTAINING PROTEIN-RELATED"/>
    <property type="match status" value="1"/>
</dbReference>
<dbReference type="EMBL" id="BARS01047632">
    <property type="protein sequence ID" value="GAG28788.1"/>
    <property type="molecule type" value="Genomic_DNA"/>
</dbReference>
<evidence type="ECO:0000259" key="4">
    <source>
        <dbReference type="Pfam" id="PF02826"/>
    </source>
</evidence>
<dbReference type="PROSITE" id="PS00670">
    <property type="entry name" value="D_2_HYDROXYACID_DH_2"/>
    <property type="match status" value="1"/>
</dbReference>
<evidence type="ECO:0000256" key="2">
    <source>
        <dbReference type="ARBA" id="ARBA00023002"/>
    </source>
</evidence>
<keyword evidence="3" id="KW-0520">NAD</keyword>
<organism evidence="5">
    <name type="scientific">marine sediment metagenome</name>
    <dbReference type="NCBI Taxonomy" id="412755"/>
    <lineage>
        <taxon>unclassified sequences</taxon>
        <taxon>metagenomes</taxon>
        <taxon>ecological metagenomes</taxon>
    </lineage>
</organism>
<dbReference type="GO" id="GO:0051287">
    <property type="term" value="F:NAD binding"/>
    <property type="evidence" value="ECO:0007669"/>
    <property type="project" value="InterPro"/>
</dbReference>